<dbReference type="EMBL" id="CM026429">
    <property type="protein sequence ID" value="KAG0564428.1"/>
    <property type="molecule type" value="Genomic_DNA"/>
</dbReference>
<evidence type="ECO:0000313" key="2">
    <source>
        <dbReference type="Proteomes" id="UP000822688"/>
    </source>
</evidence>
<keyword evidence="2" id="KW-1185">Reference proteome</keyword>
<accession>A0A8T0H2V0</accession>
<reference evidence="1" key="1">
    <citation type="submission" date="2020-06" db="EMBL/GenBank/DDBJ databases">
        <title>WGS assembly of Ceratodon purpureus strain R40.</title>
        <authorList>
            <person name="Carey S.B."/>
            <person name="Jenkins J."/>
            <person name="Shu S."/>
            <person name="Lovell J.T."/>
            <person name="Sreedasyam A."/>
            <person name="Maumus F."/>
            <person name="Tiley G.P."/>
            <person name="Fernandez-Pozo N."/>
            <person name="Barry K."/>
            <person name="Chen C."/>
            <person name="Wang M."/>
            <person name="Lipzen A."/>
            <person name="Daum C."/>
            <person name="Saski C.A."/>
            <person name="Payton A.C."/>
            <person name="Mcbreen J.C."/>
            <person name="Conrad R.E."/>
            <person name="Kollar L.M."/>
            <person name="Olsson S."/>
            <person name="Huttunen S."/>
            <person name="Landis J.B."/>
            <person name="Wickett N.J."/>
            <person name="Johnson M.G."/>
            <person name="Rensing S.A."/>
            <person name="Grimwood J."/>
            <person name="Schmutz J."/>
            <person name="Mcdaniel S.F."/>
        </authorList>
    </citation>
    <scope>NUCLEOTIDE SEQUENCE</scope>
    <source>
        <strain evidence="1">R40</strain>
    </source>
</reference>
<name>A0A8T0H2V0_CERPU</name>
<dbReference type="Proteomes" id="UP000822688">
    <property type="component" value="Chromosome 8"/>
</dbReference>
<protein>
    <submittedName>
        <fullName evidence="1">Uncharacterized protein</fullName>
    </submittedName>
</protein>
<evidence type="ECO:0000313" key="1">
    <source>
        <dbReference type="EMBL" id="KAG0564428.1"/>
    </source>
</evidence>
<comment type="caution">
    <text evidence="1">The sequence shown here is derived from an EMBL/GenBank/DDBJ whole genome shotgun (WGS) entry which is preliminary data.</text>
</comment>
<sequence length="108" mass="11795">MAALRSMPTWRGFSSSSLQRSVHAGTLNHDTMRNAGPMFSSPRRARLFSHDTTQCLTKIFVGPRLRSARQEQYGGASCRIDNLLRLRGRVVAAGSVAGVEWSGAEEGC</sequence>
<dbReference type="AlphaFoldDB" id="A0A8T0H2V0"/>
<proteinExistence type="predicted"/>
<gene>
    <name evidence="1" type="ORF">KC19_8G109500</name>
</gene>
<organism evidence="1 2">
    <name type="scientific">Ceratodon purpureus</name>
    <name type="common">Fire moss</name>
    <name type="synonym">Dicranum purpureum</name>
    <dbReference type="NCBI Taxonomy" id="3225"/>
    <lineage>
        <taxon>Eukaryota</taxon>
        <taxon>Viridiplantae</taxon>
        <taxon>Streptophyta</taxon>
        <taxon>Embryophyta</taxon>
        <taxon>Bryophyta</taxon>
        <taxon>Bryophytina</taxon>
        <taxon>Bryopsida</taxon>
        <taxon>Dicranidae</taxon>
        <taxon>Pseudoditrichales</taxon>
        <taxon>Ditrichaceae</taxon>
        <taxon>Ceratodon</taxon>
    </lineage>
</organism>